<dbReference type="AlphaFoldDB" id="A0AA96VDY9"/>
<evidence type="ECO:0000313" key="2">
    <source>
        <dbReference type="EMBL" id="WNY47501.1"/>
    </source>
</evidence>
<dbReference type="KEGG" id="ssuv:PXH68_01955"/>
<dbReference type="SMART" id="SM00382">
    <property type="entry name" value="AAA"/>
    <property type="match status" value="1"/>
</dbReference>
<reference evidence="2 3" key="1">
    <citation type="submission" date="2023-02" db="EMBL/GenBank/DDBJ databases">
        <title>Streptococcus sp. Genome Sequencing and Assembly.</title>
        <authorList>
            <person name="Shore S.M."/>
            <person name="Nicholson T.L."/>
        </authorList>
    </citation>
    <scope>NUCLEOTIDE SEQUENCE [LARGE SCALE GENOMIC DNA]</scope>
    <source>
        <strain evidence="2 3">29896</strain>
    </source>
</reference>
<dbReference type="PANTHER" id="PTHR37291:SF1">
    <property type="entry name" value="TYPE IV METHYL-DIRECTED RESTRICTION ENZYME ECOKMCRB SUBUNIT"/>
    <property type="match status" value="1"/>
</dbReference>
<dbReference type="Pfam" id="PF07728">
    <property type="entry name" value="AAA_5"/>
    <property type="match status" value="2"/>
</dbReference>
<dbReference type="GO" id="GO:0005524">
    <property type="term" value="F:ATP binding"/>
    <property type="evidence" value="ECO:0007669"/>
    <property type="project" value="InterPro"/>
</dbReference>
<evidence type="ECO:0000313" key="3">
    <source>
        <dbReference type="Proteomes" id="UP001304088"/>
    </source>
</evidence>
<accession>A0AA96VDY9</accession>
<keyword evidence="3" id="KW-1185">Reference proteome</keyword>
<dbReference type="Proteomes" id="UP001304088">
    <property type="component" value="Chromosome"/>
</dbReference>
<dbReference type="GO" id="GO:0016887">
    <property type="term" value="F:ATP hydrolysis activity"/>
    <property type="evidence" value="ECO:0007669"/>
    <property type="project" value="InterPro"/>
</dbReference>
<dbReference type="EMBL" id="CP118733">
    <property type="protein sequence ID" value="WNY47501.1"/>
    <property type="molecule type" value="Genomic_DNA"/>
</dbReference>
<gene>
    <name evidence="2" type="ORF">PXH68_01955</name>
</gene>
<sequence>MDKELVLRKVKEAFPNAVQHETNSYTAFSVENKKDKKRNFIEISKSRVGIKVAILSRFLSSQEKTLFTIAPKQHGWAIDANCYIQSEEDIDRVLPFIRKSYEGVRLSEKPFAEVNEQVIKERDKMKSTLKTSLITSYNLILRGAPGTGKTYLAKQIAEELTDGHPEQIGFVQFHPSYDYTDFVEGLRPVKDDSGEIKFDIKPGIFKEFCQRAIKSSKSGGQDNFDEAWEKFWEAVSDEPDGYKMKTLKGKPMNLVAYEKGDMTGVTEKESDSRFYNRNQCYNVYRGLPGTPKGGFDTYRKAIIKEMAEKFDLKPYHAPEDIQSDKKFVFIIDEINRGEISKIFGELFYAIDPGYRGKKGAISTQYANMHEGEEKFYIPENVYIIGTMNDIDRSVDSFDFAMRRRFRFVEIKAEDCLGMWKNQLDDSKILEATIRLRHLNQAIEKIADLNRNYHIGPSYFLALPQLDYDYERLWQDYIQPLLEEYLRGSYQEAEQLEELKAAFDKLEEMDDVD</sequence>
<protein>
    <submittedName>
        <fullName evidence="2">AAA family ATPase</fullName>
    </submittedName>
</protein>
<name>A0AA96VDY9_9STRE</name>
<dbReference type="InterPro" id="IPR052934">
    <property type="entry name" value="Methyl-DNA_Rec/Restrict_Enz"/>
</dbReference>
<evidence type="ECO:0000259" key="1">
    <source>
        <dbReference type="SMART" id="SM00382"/>
    </source>
</evidence>
<dbReference type="InterPro" id="IPR011704">
    <property type="entry name" value="ATPase_dyneun-rel_AAA"/>
</dbReference>
<organism evidence="2 3">
    <name type="scientific">Streptococcus suivaginalis</name>
    <dbReference type="NCBI Taxonomy" id="3028082"/>
    <lineage>
        <taxon>Bacteria</taxon>
        <taxon>Bacillati</taxon>
        <taxon>Bacillota</taxon>
        <taxon>Bacilli</taxon>
        <taxon>Lactobacillales</taxon>
        <taxon>Streptococcaceae</taxon>
        <taxon>Streptococcus</taxon>
    </lineage>
</organism>
<dbReference type="InterPro" id="IPR003593">
    <property type="entry name" value="AAA+_ATPase"/>
</dbReference>
<dbReference type="Gene3D" id="3.40.50.300">
    <property type="entry name" value="P-loop containing nucleotide triphosphate hydrolases"/>
    <property type="match status" value="2"/>
</dbReference>
<proteinExistence type="predicted"/>
<dbReference type="SUPFAM" id="SSF52540">
    <property type="entry name" value="P-loop containing nucleoside triphosphate hydrolases"/>
    <property type="match status" value="1"/>
</dbReference>
<feature type="domain" description="AAA+ ATPase" evidence="1">
    <location>
        <begin position="135"/>
        <end position="414"/>
    </location>
</feature>
<dbReference type="InterPro" id="IPR027417">
    <property type="entry name" value="P-loop_NTPase"/>
</dbReference>
<dbReference type="REBASE" id="767256">
    <property type="entry name" value="Ssp29896McrBCP"/>
</dbReference>
<dbReference type="PANTHER" id="PTHR37291">
    <property type="entry name" value="5-METHYLCYTOSINE-SPECIFIC RESTRICTION ENZYME B"/>
    <property type="match status" value="1"/>
</dbReference>